<name>A0A7Z2VGS8_9BACL</name>
<gene>
    <name evidence="1" type="ORF">HH215_04870</name>
</gene>
<dbReference type="KEGG" id="cheb:HH215_04870"/>
<dbReference type="Proteomes" id="UP000502248">
    <property type="component" value="Chromosome"/>
</dbReference>
<keyword evidence="2" id="KW-1185">Reference proteome</keyword>
<sequence length="103" mass="11040">MPYAFIHAPTGTLLSCVQRNGYKLAYYGLVLTESASGPLEISQALAEAGIAPDDPAGDVTEWSPLELTEHEAKMANVKLRNDPRRVAYYRDGVISATESAGNG</sequence>
<dbReference type="EMBL" id="CP051680">
    <property type="protein sequence ID" value="QJD82589.1"/>
    <property type="molecule type" value="Genomic_DNA"/>
</dbReference>
<accession>A0A7Z2VGS8</accession>
<protein>
    <submittedName>
        <fullName evidence="1">Uncharacterized protein</fullName>
    </submittedName>
</protein>
<organism evidence="1 2">
    <name type="scientific">Cohnella herbarum</name>
    <dbReference type="NCBI Taxonomy" id="2728023"/>
    <lineage>
        <taxon>Bacteria</taxon>
        <taxon>Bacillati</taxon>
        <taxon>Bacillota</taxon>
        <taxon>Bacilli</taxon>
        <taxon>Bacillales</taxon>
        <taxon>Paenibacillaceae</taxon>
        <taxon>Cohnella</taxon>
    </lineage>
</organism>
<dbReference type="AlphaFoldDB" id="A0A7Z2VGS8"/>
<dbReference type="RefSeq" id="WP_169278887.1">
    <property type="nucleotide sequence ID" value="NZ_CP051680.1"/>
</dbReference>
<evidence type="ECO:0000313" key="2">
    <source>
        <dbReference type="Proteomes" id="UP000502248"/>
    </source>
</evidence>
<reference evidence="1 2" key="1">
    <citation type="submission" date="2020-04" db="EMBL/GenBank/DDBJ databases">
        <title>Genome sequencing of novel species.</title>
        <authorList>
            <person name="Heo J."/>
            <person name="Kim S.-J."/>
            <person name="Kim J.-S."/>
            <person name="Hong S.-B."/>
            <person name="Kwon S.-W."/>
        </authorList>
    </citation>
    <scope>NUCLEOTIDE SEQUENCE [LARGE SCALE GENOMIC DNA]</scope>
    <source>
        <strain evidence="1 2">MFER-1</strain>
    </source>
</reference>
<evidence type="ECO:0000313" key="1">
    <source>
        <dbReference type="EMBL" id="QJD82589.1"/>
    </source>
</evidence>
<proteinExistence type="predicted"/>